<evidence type="ECO:0000313" key="1">
    <source>
        <dbReference type="EMBL" id="KAI3359333.1"/>
    </source>
</evidence>
<accession>A0ACB8VXR5</accession>
<sequence length="252" mass="28266">MAAELGSYKQAHTSSATTEFGPRIGSSEAPQPQLLPKPHCPHGMDLPAGGEPTGRRAHRRHFGLSPAATRHSPGTFNIMKRTWTRVPMETGFSESPQFYLLTINWYSIVSDILPEEERQKISSLGLQNGHSSPKIRVHSACDTETEDSRRRSGASAAVPSARGQGVMNNYNGKILTRGSSQVRSRFVKKNGQCNVLFTNMDEKRQRYLADIFTTCVDIRWRYLLLIFCTSFMVSWLFFGIIFYGVFLGTWGL</sequence>
<dbReference type="Proteomes" id="UP000831701">
    <property type="component" value="Chromosome 17"/>
</dbReference>
<comment type="caution">
    <text evidence="1">The sequence shown here is derived from an EMBL/GenBank/DDBJ whole genome shotgun (WGS) entry which is preliminary data.</text>
</comment>
<gene>
    <name evidence="1" type="ORF">L3Q82_002842</name>
</gene>
<name>A0ACB8VXR5_9TELE</name>
<dbReference type="EMBL" id="CM041547">
    <property type="protein sequence ID" value="KAI3359333.1"/>
    <property type="molecule type" value="Genomic_DNA"/>
</dbReference>
<organism evidence="1 2">
    <name type="scientific">Scortum barcoo</name>
    <name type="common">barcoo grunter</name>
    <dbReference type="NCBI Taxonomy" id="214431"/>
    <lineage>
        <taxon>Eukaryota</taxon>
        <taxon>Metazoa</taxon>
        <taxon>Chordata</taxon>
        <taxon>Craniata</taxon>
        <taxon>Vertebrata</taxon>
        <taxon>Euteleostomi</taxon>
        <taxon>Actinopterygii</taxon>
        <taxon>Neopterygii</taxon>
        <taxon>Teleostei</taxon>
        <taxon>Neoteleostei</taxon>
        <taxon>Acanthomorphata</taxon>
        <taxon>Eupercaria</taxon>
        <taxon>Centrarchiformes</taxon>
        <taxon>Terapontoidei</taxon>
        <taxon>Terapontidae</taxon>
        <taxon>Scortum</taxon>
    </lineage>
</organism>
<protein>
    <submittedName>
        <fullName evidence="1">Uncharacterized protein</fullName>
    </submittedName>
</protein>
<proteinExistence type="predicted"/>
<evidence type="ECO:0000313" key="2">
    <source>
        <dbReference type="Proteomes" id="UP000831701"/>
    </source>
</evidence>
<reference evidence="1" key="1">
    <citation type="submission" date="2022-04" db="EMBL/GenBank/DDBJ databases">
        <title>Jade perch genome.</title>
        <authorList>
            <person name="Chao B."/>
        </authorList>
    </citation>
    <scope>NUCLEOTIDE SEQUENCE</scope>
    <source>
        <strain evidence="1">CB-2022</strain>
    </source>
</reference>
<keyword evidence="2" id="KW-1185">Reference proteome</keyword>